<reference evidence="2 3" key="1">
    <citation type="journal article" date="2018" name="Aquat. Microb. Ecol.">
        <title>Gammaproteobacterial methanotrophs dominate.</title>
        <authorList>
            <person name="Rissanen A.J."/>
            <person name="Saarenheimo J."/>
            <person name="Tiirola M."/>
            <person name="Peura S."/>
            <person name="Aalto S.L."/>
            <person name="Karvinen A."/>
            <person name="Nykanen H."/>
        </authorList>
    </citation>
    <scope>NUCLEOTIDE SEQUENCE [LARGE SCALE GENOMIC DNA]</scope>
    <source>
        <strain evidence="2">AMbin10</strain>
    </source>
</reference>
<dbReference type="Gene3D" id="3.90.1570.10">
    <property type="entry name" value="tt1808, chain A"/>
    <property type="match status" value="1"/>
</dbReference>
<organism evidence="2 3">
    <name type="scientific">Candidatus Methylumidiphilus alinenensis</name>
    <dbReference type="NCBI Taxonomy" id="2202197"/>
    <lineage>
        <taxon>Bacteria</taxon>
        <taxon>Pseudomonadati</taxon>
        <taxon>Pseudomonadota</taxon>
        <taxon>Gammaproteobacteria</taxon>
        <taxon>Methylococcales</taxon>
        <taxon>Candidatus Methylumidiphilus</taxon>
    </lineage>
</organism>
<evidence type="ECO:0000259" key="1">
    <source>
        <dbReference type="Pfam" id="PF05685"/>
    </source>
</evidence>
<sequence>MKPSAPISTSTHNFAPLPNKHNVESTVIEENLMSSLLKHRYSAEEYLAIDNEADYKSEYVAGEIFAMGGASPKHVLIVGNIAGELRNRLRDTSCQVYSADLRIQADSDNVYYYPDVVVVCGRPEYRDSRRDTVTNPLVIVEVLSPATRNYDRGDKFAHYRRLGSLREYILIDQEACHIEHFVRKEGIWEFSESDDCLGNLVIPTLDIAIALTEIYAKLEFLDVGQGQTC</sequence>
<name>A0A2W4QNT9_9GAMM</name>
<feature type="domain" description="Putative restriction endonuclease" evidence="1">
    <location>
        <begin position="44"/>
        <end position="193"/>
    </location>
</feature>
<protein>
    <recommendedName>
        <fullName evidence="1">Putative restriction endonuclease domain-containing protein</fullName>
    </recommendedName>
</protein>
<proteinExistence type="predicted"/>
<gene>
    <name evidence="2" type="ORF">DM484_23820</name>
</gene>
<dbReference type="PANTHER" id="PTHR36558">
    <property type="entry name" value="GLR1098 PROTEIN"/>
    <property type="match status" value="1"/>
</dbReference>
<dbReference type="EMBL" id="QJPH01000474">
    <property type="protein sequence ID" value="PZN72796.1"/>
    <property type="molecule type" value="Genomic_DNA"/>
</dbReference>
<dbReference type="SUPFAM" id="SSF52980">
    <property type="entry name" value="Restriction endonuclease-like"/>
    <property type="match status" value="1"/>
</dbReference>
<dbReference type="Pfam" id="PF05685">
    <property type="entry name" value="Uma2"/>
    <property type="match status" value="1"/>
</dbReference>
<dbReference type="AlphaFoldDB" id="A0A2W4QNT9"/>
<evidence type="ECO:0000313" key="3">
    <source>
        <dbReference type="Proteomes" id="UP000249396"/>
    </source>
</evidence>
<comment type="caution">
    <text evidence="2">The sequence shown here is derived from an EMBL/GenBank/DDBJ whole genome shotgun (WGS) entry which is preliminary data.</text>
</comment>
<evidence type="ECO:0000313" key="2">
    <source>
        <dbReference type="EMBL" id="PZN72796.1"/>
    </source>
</evidence>
<dbReference type="PANTHER" id="PTHR36558:SF1">
    <property type="entry name" value="RESTRICTION ENDONUCLEASE DOMAIN-CONTAINING PROTEIN-RELATED"/>
    <property type="match status" value="1"/>
</dbReference>
<dbReference type="InterPro" id="IPR012296">
    <property type="entry name" value="Nuclease_put_TT1808"/>
</dbReference>
<dbReference type="InterPro" id="IPR008538">
    <property type="entry name" value="Uma2"/>
</dbReference>
<dbReference type="InterPro" id="IPR011335">
    <property type="entry name" value="Restrct_endonuc-II-like"/>
</dbReference>
<dbReference type="Proteomes" id="UP000249396">
    <property type="component" value="Unassembled WGS sequence"/>
</dbReference>
<dbReference type="CDD" id="cd06260">
    <property type="entry name" value="DUF820-like"/>
    <property type="match status" value="1"/>
</dbReference>
<accession>A0A2W4QNT9</accession>